<comment type="caution">
    <text evidence="2">The sequence shown here is derived from an EMBL/GenBank/DDBJ whole genome shotgun (WGS) entry which is preliminary data.</text>
</comment>
<evidence type="ECO:0000313" key="3">
    <source>
        <dbReference type="Proteomes" id="UP000602510"/>
    </source>
</evidence>
<feature type="domain" description="PexRD2 WYL" evidence="1">
    <location>
        <begin position="1"/>
        <end position="55"/>
    </location>
</feature>
<organism evidence="2 3">
    <name type="scientific">Phytophthora infestans</name>
    <name type="common">Potato late blight agent</name>
    <name type="synonym">Botrytis infestans</name>
    <dbReference type="NCBI Taxonomy" id="4787"/>
    <lineage>
        <taxon>Eukaryota</taxon>
        <taxon>Sar</taxon>
        <taxon>Stramenopiles</taxon>
        <taxon>Oomycota</taxon>
        <taxon>Peronosporomycetes</taxon>
        <taxon>Peronosporales</taxon>
        <taxon>Peronosporaceae</taxon>
        <taxon>Phytophthora</taxon>
    </lineage>
</organism>
<dbReference type="Pfam" id="PF18488">
    <property type="entry name" value="WYL_3"/>
    <property type="match status" value="1"/>
</dbReference>
<sequence length="67" mass="7731">MKQLLDAGNSVDDFAKKLGIADDLVRAQTLSGALQKLMHTDKYRQYVTYLKFLSKPNKKKRPDLIYE</sequence>
<name>A0A833WFU5_PHYIN</name>
<evidence type="ECO:0000313" key="2">
    <source>
        <dbReference type="EMBL" id="KAF4032600.1"/>
    </source>
</evidence>
<keyword evidence="3" id="KW-1185">Reference proteome</keyword>
<dbReference type="InterPro" id="IPR040691">
    <property type="entry name" value="PexRD2_WYL"/>
</dbReference>
<evidence type="ECO:0000259" key="1">
    <source>
        <dbReference type="Pfam" id="PF18488"/>
    </source>
</evidence>
<dbReference type="AlphaFoldDB" id="A0A833WFU5"/>
<gene>
    <name evidence="2" type="ORF">GN244_ATG15532</name>
</gene>
<protein>
    <submittedName>
        <fullName evidence="2">WYL domain</fullName>
    </submittedName>
</protein>
<proteinExistence type="predicted"/>
<accession>A0A833WFU5</accession>
<dbReference type="EMBL" id="WSZM01000476">
    <property type="protein sequence ID" value="KAF4032600.1"/>
    <property type="molecule type" value="Genomic_DNA"/>
</dbReference>
<reference evidence="2" key="1">
    <citation type="submission" date="2020-04" db="EMBL/GenBank/DDBJ databases">
        <title>Hybrid Assembly of Korean Phytophthora infestans isolates.</title>
        <authorList>
            <person name="Prokchorchik M."/>
            <person name="Lee Y."/>
            <person name="Seo J."/>
            <person name="Cho J.-H."/>
            <person name="Park Y.-E."/>
            <person name="Jang D.-C."/>
            <person name="Im J.-S."/>
            <person name="Choi J.-G."/>
            <person name="Park H.-J."/>
            <person name="Lee G.-B."/>
            <person name="Lee Y.-G."/>
            <person name="Hong S.-Y."/>
            <person name="Cho K."/>
            <person name="Sohn K.H."/>
        </authorList>
    </citation>
    <scope>NUCLEOTIDE SEQUENCE</scope>
    <source>
        <strain evidence="2">KR_1_A1</strain>
    </source>
</reference>
<dbReference type="Proteomes" id="UP000602510">
    <property type="component" value="Unassembled WGS sequence"/>
</dbReference>
<dbReference type="Gene3D" id="1.10.10.2470">
    <property type="match status" value="1"/>
</dbReference>